<keyword evidence="4 13" id="KW-0328">Glycosyltransferase</keyword>
<reference evidence="14" key="3">
    <citation type="submission" date="2025-09" db="UniProtKB">
        <authorList>
            <consortium name="Ensembl"/>
        </authorList>
    </citation>
    <scope>IDENTIFICATION</scope>
</reference>
<proteinExistence type="inferred from homology"/>
<keyword evidence="6" id="KW-0812">Transmembrane</keyword>
<comment type="pathway">
    <text evidence="2">Protein modification; protein glycosylation.</text>
</comment>
<evidence type="ECO:0000256" key="8">
    <source>
        <dbReference type="ARBA" id="ARBA00022989"/>
    </source>
</evidence>
<dbReference type="FunFam" id="3.90.550.50:FF:000001">
    <property type="entry name" value="Hexosyltransferase"/>
    <property type="match status" value="1"/>
</dbReference>
<keyword evidence="9 13" id="KW-0333">Golgi apparatus</keyword>
<evidence type="ECO:0000256" key="1">
    <source>
        <dbReference type="ARBA" id="ARBA00004323"/>
    </source>
</evidence>
<evidence type="ECO:0000256" key="11">
    <source>
        <dbReference type="ARBA" id="ARBA00023136"/>
    </source>
</evidence>
<evidence type="ECO:0000256" key="5">
    <source>
        <dbReference type="ARBA" id="ARBA00022679"/>
    </source>
</evidence>
<keyword evidence="10" id="KW-0443">Lipid metabolism</keyword>
<name>A0A667ZJN1_9TELE</name>
<organism evidence="14 15">
    <name type="scientific">Myripristis murdjan</name>
    <name type="common">pinecone soldierfish</name>
    <dbReference type="NCBI Taxonomy" id="586833"/>
    <lineage>
        <taxon>Eukaryota</taxon>
        <taxon>Metazoa</taxon>
        <taxon>Chordata</taxon>
        <taxon>Craniata</taxon>
        <taxon>Vertebrata</taxon>
        <taxon>Euteleostomi</taxon>
        <taxon>Actinopterygii</taxon>
        <taxon>Neopterygii</taxon>
        <taxon>Teleostei</taxon>
        <taxon>Neoteleostei</taxon>
        <taxon>Acanthomorphata</taxon>
        <taxon>Holocentriformes</taxon>
        <taxon>Holocentridae</taxon>
        <taxon>Myripristis</taxon>
    </lineage>
</organism>
<evidence type="ECO:0000256" key="2">
    <source>
        <dbReference type="ARBA" id="ARBA00004922"/>
    </source>
</evidence>
<evidence type="ECO:0000256" key="9">
    <source>
        <dbReference type="ARBA" id="ARBA00023034"/>
    </source>
</evidence>
<reference evidence="14" key="1">
    <citation type="submission" date="2019-06" db="EMBL/GenBank/DDBJ databases">
        <authorList>
            <consortium name="Wellcome Sanger Institute Data Sharing"/>
        </authorList>
    </citation>
    <scope>NUCLEOTIDE SEQUENCE [LARGE SCALE GENOMIC DNA]</scope>
</reference>
<keyword evidence="15" id="KW-1185">Reference proteome</keyword>
<dbReference type="Pfam" id="PF01762">
    <property type="entry name" value="Galactosyl_T"/>
    <property type="match status" value="1"/>
</dbReference>
<dbReference type="EC" id="2.4.1.-" evidence="13"/>
<keyword evidence="11" id="KW-0472">Membrane</keyword>
<evidence type="ECO:0000256" key="4">
    <source>
        <dbReference type="ARBA" id="ARBA00022676"/>
    </source>
</evidence>
<accession>A0A667ZJN1</accession>
<dbReference type="GO" id="GO:0008499">
    <property type="term" value="F:N-acetyl-beta-D-glucosaminide beta-(1,3)-galactosyltransferase activity"/>
    <property type="evidence" value="ECO:0007669"/>
    <property type="project" value="TreeGrafter"/>
</dbReference>
<dbReference type="GO" id="GO:0000139">
    <property type="term" value="C:Golgi membrane"/>
    <property type="evidence" value="ECO:0007669"/>
    <property type="project" value="UniProtKB-SubCell"/>
</dbReference>
<dbReference type="AlphaFoldDB" id="A0A667ZJN1"/>
<sequence length="355" mass="40535">MDMNVHGRLVATPTVSPQAALPWLPLVDDFDRFYFRGDHGFVTGLPLFTPPPSYHDQTSQRINNETKWNEIHTTTVNPYHLAYPRNYHFIMDHTEVCKAKAPFLVLMVAVATSDTSARDAIRRTWGNETLVQGELVKTLFLLGLPGGDDAEQKQQKLRAENLLYNDLIQSNFMDTYLNLTIKTMVIMDWLATHCPGAAYAMKIDADMFLNVDNLVIMLKKPGIPKQNYLTGMLMRNRDVVRFKDSKWYVSEELFPDPVYPTYALGMGYVFSNDLTEKFVQASKAIKPFNIEDAYIGMCMKNLGLAPMSPPDPSQFKAYNTRYNRCEFSQVITYILGSSQQLVKYWTDFKKPGSPC</sequence>
<keyword evidence="12" id="KW-0325">Glycoprotein</keyword>
<reference evidence="14" key="2">
    <citation type="submission" date="2025-08" db="UniProtKB">
        <authorList>
            <consortium name="Ensembl"/>
        </authorList>
    </citation>
    <scope>IDENTIFICATION</scope>
</reference>
<evidence type="ECO:0000313" key="15">
    <source>
        <dbReference type="Proteomes" id="UP000472263"/>
    </source>
</evidence>
<evidence type="ECO:0000313" key="14">
    <source>
        <dbReference type="Ensembl" id="ENSMMDP00005043150.1"/>
    </source>
</evidence>
<dbReference type="Proteomes" id="UP000472263">
    <property type="component" value="Chromosome 1"/>
</dbReference>
<comment type="subcellular location">
    <subcellularLocation>
        <location evidence="1 13">Golgi apparatus membrane</location>
        <topology evidence="1 13">Single-pass type II membrane protein</topology>
    </subcellularLocation>
</comment>
<keyword evidence="7" id="KW-0735">Signal-anchor</keyword>
<dbReference type="GO" id="GO:0006629">
    <property type="term" value="P:lipid metabolic process"/>
    <property type="evidence" value="ECO:0007669"/>
    <property type="project" value="UniProtKB-KW"/>
</dbReference>
<dbReference type="Gene3D" id="3.90.550.50">
    <property type="match status" value="1"/>
</dbReference>
<evidence type="ECO:0000256" key="3">
    <source>
        <dbReference type="ARBA" id="ARBA00008661"/>
    </source>
</evidence>
<dbReference type="GeneTree" id="ENSGT00940000164876"/>
<keyword evidence="8" id="KW-1133">Transmembrane helix</keyword>
<dbReference type="PANTHER" id="PTHR11214:SF115">
    <property type="entry name" value="HEXOSYLTRANSFERASE"/>
    <property type="match status" value="1"/>
</dbReference>
<dbReference type="PANTHER" id="PTHR11214">
    <property type="entry name" value="BETA-1,3-N-ACETYLGLUCOSAMINYLTRANSFERASE"/>
    <property type="match status" value="1"/>
</dbReference>
<dbReference type="GO" id="GO:0006493">
    <property type="term" value="P:protein O-linked glycosylation"/>
    <property type="evidence" value="ECO:0007669"/>
    <property type="project" value="TreeGrafter"/>
</dbReference>
<evidence type="ECO:0000256" key="12">
    <source>
        <dbReference type="ARBA" id="ARBA00023180"/>
    </source>
</evidence>
<evidence type="ECO:0000256" key="13">
    <source>
        <dbReference type="RuleBase" id="RU363063"/>
    </source>
</evidence>
<dbReference type="InParanoid" id="A0A667ZJN1"/>
<dbReference type="Ensembl" id="ENSMMDT00005044019.1">
    <property type="protein sequence ID" value="ENSMMDP00005043150.1"/>
    <property type="gene ID" value="ENSMMDG00005019848.1"/>
</dbReference>
<evidence type="ECO:0000256" key="7">
    <source>
        <dbReference type="ARBA" id="ARBA00022968"/>
    </source>
</evidence>
<dbReference type="InterPro" id="IPR002659">
    <property type="entry name" value="Glyco_trans_31"/>
</dbReference>
<comment type="similarity">
    <text evidence="3 13">Belongs to the glycosyltransferase 31 family.</text>
</comment>
<evidence type="ECO:0000256" key="6">
    <source>
        <dbReference type="ARBA" id="ARBA00022692"/>
    </source>
</evidence>
<evidence type="ECO:0000256" key="10">
    <source>
        <dbReference type="ARBA" id="ARBA00023098"/>
    </source>
</evidence>
<keyword evidence="5" id="KW-0808">Transferase</keyword>
<protein>
    <recommendedName>
        <fullName evidence="13">Hexosyltransferase</fullName>
        <ecNumber evidence="13">2.4.1.-</ecNumber>
    </recommendedName>
</protein>